<accession>B9TF10</accession>
<protein>
    <submittedName>
        <fullName evidence="1">Uncharacterized protein</fullName>
    </submittedName>
</protein>
<name>B9TF10_RICCO</name>
<evidence type="ECO:0000313" key="1">
    <source>
        <dbReference type="EMBL" id="EEF25555.1"/>
    </source>
</evidence>
<dbReference type="EMBL" id="EQ979433">
    <property type="protein sequence ID" value="EEF25555.1"/>
    <property type="molecule type" value="Genomic_DNA"/>
</dbReference>
<dbReference type="InterPro" id="IPR036188">
    <property type="entry name" value="FAD/NAD-bd_sf"/>
</dbReference>
<gene>
    <name evidence="1" type="ORF">RCOM_1804100</name>
</gene>
<proteinExistence type="predicted"/>
<dbReference type="Proteomes" id="UP000008311">
    <property type="component" value="Unassembled WGS sequence"/>
</dbReference>
<dbReference type="SUPFAM" id="SSF51905">
    <property type="entry name" value="FAD/NAD(P)-binding domain"/>
    <property type="match status" value="1"/>
</dbReference>
<dbReference type="InParanoid" id="B9TF10"/>
<keyword evidence="2" id="KW-1185">Reference proteome</keyword>
<feature type="non-terminal residue" evidence="1">
    <location>
        <position position="108"/>
    </location>
</feature>
<reference evidence="2" key="1">
    <citation type="journal article" date="2010" name="Nat. Biotechnol.">
        <title>Draft genome sequence of the oilseed species Ricinus communis.</title>
        <authorList>
            <person name="Chan A.P."/>
            <person name="Crabtree J."/>
            <person name="Zhao Q."/>
            <person name="Lorenzi H."/>
            <person name="Orvis J."/>
            <person name="Puiu D."/>
            <person name="Melake-Berhan A."/>
            <person name="Jones K.M."/>
            <person name="Redman J."/>
            <person name="Chen G."/>
            <person name="Cahoon E.B."/>
            <person name="Gedil M."/>
            <person name="Stanke M."/>
            <person name="Haas B.J."/>
            <person name="Wortman J.R."/>
            <person name="Fraser-Liggett C.M."/>
            <person name="Ravel J."/>
            <person name="Rabinowicz P.D."/>
        </authorList>
    </citation>
    <scope>NUCLEOTIDE SEQUENCE [LARGE SCALE GENOMIC DNA]</scope>
    <source>
        <strain evidence="2">cv. Hale</strain>
    </source>
</reference>
<dbReference type="AlphaFoldDB" id="B9TF10"/>
<sequence length="108" mass="12065">MFEDLKQLNGEIKELIERYSLPTDFAKKFGAELKSSKHILVLKGTRVTSMHMNKSGDSVESIELNNGESRLNMKVNQVVIAGGGIESTRLMLATRKHTPAWGRFDSSL</sequence>
<organism evidence="1 2">
    <name type="scientific">Ricinus communis</name>
    <name type="common">Castor bean</name>
    <dbReference type="NCBI Taxonomy" id="3988"/>
    <lineage>
        <taxon>Eukaryota</taxon>
        <taxon>Viridiplantae</taxon>
        <taxon>Streptophyta</taxon>
        <taxon>Embryophyta</taxon>
        <taxon>Tracheophyta</taxon>
        <taxon>Spermatophyta</taxon>
        <taxon>Magnoliopsida</taxon>
        <taxon>eudicotyledons</taxon>
        <taxon>Gunneridae</taxon>
        <taxon>Pentapetalae</taxon>
        <taxon>rosids</taxon>
        <taxon>fabids</taxon>
        <taxon>Malpighiales</taxon>
        <taxon>Euphorbiaceae</taxon>
        <taxon>Acalyphoideae</taxon>
        <taxon>Acalypheae</taxon>
        <taxon>Ricinus</taxon>
    </lineage>
</organism>
<evidence type="ECO:0000313" key="2">
    <source>
        <dbReference type="Proteomes" id="UP000008311"/>
    </source>
</evidence>